<name>A0A545SMT8_9RHOB</name>
<comment type="caution">
    <text evidence="2">The sequence shown here is derived from an EMBL/GenBank/DDBJ whole genome shotgun (WGS) entry which is preliminary data.</text>
</comment>
<dbReference type="Pfam" id="PF13408">
    <property type="entry name" value="Zn_ribbon_recom"/>
    <property type="match status" value="1"/>
</dbReference>
<organism evidence="2 3">
    <name type="scientific">Aliiroseovarius halocynthiae</name>
    <dbReference type="NCBI Taxonomy" id="985055"/>
    <lineage>
        <taxon>Bacteria</taxon>
        <taxon>Pseudomonadati</taxon>
        <taxon>Pseudomonadota</taxon>
        <taxon>Alphaproteobacteria</taxon>
        <taxon>Rhodobacterales</taxon>
        <taxon>Paracoccaceae</taxon>
        <taxon>Aliiroseovarius</taxon>
    </lineage>
</organism>
<protein>
    <recommendedName>
        <fullName evidence="1">Recombinase zinc beta ribbon domain-containing protein</fullName>
    </recommendedName>
</protein>
<sequence>MAFLIRKDFPLRGFATCGDCGSNLRSSWSKGKTKYYPYYLCQSKGCDSYGKSIPRDKIEGAFADVVKTLEPSPNTWCGLKPCSDVHGMRDWLKPKILRV</sequence>
<keyword evidence="3" id="KW-1185">Reference proteome</keyword>
<evidence type="ECO:0000313" key="3">
    <source>
        <dbReference type="Proteomes" id="UP000315816"/>
    </source>
</evidence>
<dbReference type="OrthoDB" id="7277848at2"/>
<evidence type="ECO:0000313" key="2">
    <source>
        <dbReference type="EMBL" id="TQV66275.1"/>
    </source>
</evidence>
<feature type="domain" description="Recombinase zinc beta ribbon" evidence="1">
    <location>
        <begin position="10"/>
        <end position="66"/>
    </location>
</feature>
<accession>A0A545SMT8</accession>
<evidence type="ECO:0000259" key="1">
    <source>
        <dbReference type="Pfam" id="PF13408"/>
    </source>
</evidence>
<gene>
    <name evidence="2" type="ORF">FIL88_14045</name>
</gene>
<reference evidence="2 3" key="1">
    <citation type="submission" date="2019-06" db="EMBL/GenBank/DDBJ databases">
        <title>A novel species of marine bacteria.</title>
        <authorList>
            <person name="Wang Y."/>
        </authorList>
    </citation>
    <scope>NUCLEOTIDE SEQUENCE [LARGE SCALE GENOMIC DNA]</scope>
    <source>
        <strain evidence="2 3">MA1-10</strain>
    </source>
</reference>
<proteinExistence type="predicted"/>
<dbReference type="EMBL" id="VICH01000011">
    <property type="protein sequence ID" value="TQV66275.1"/>
    <property type="molecule type" value="Genomic_DNA"/>
</dbReference>
<dbReference type="Proteomes" id="UP000315816">
    <property type="component" value="Unassembled WGS sequence"/>
</dbReference>
<dbReference type="InterPro" id="IPR025827">
    <property type="entry name" value="Zn_ribbon_recom_dom"/>
</dbReference>
<dbReference type="AlphaFoldDB" id="A0A545SMT8"/>